<protein>
    <submittedName>
        <fullName evidence="1">Phosphohydrolase</fullName>
    </submittedName>
</protein>
<dbReference type="Gene3D" id="3.60.21.10">
    <property type="match status" value="1"/>
</dbReference>
<accession>A0A386KAE2</accession>
<dbReference type="Proteomes" id="UP000269940">
    <property type="component" value="Segment"/>
</dbReference>
<dbReference type="SUPFAM" id="SSF56300">
    <property type="entry name" value="Metallo-dependent phosphatases"/>
    <property type="match status" value="1"/>
</dbReference>
<proteinExistence type="predicted"/>
<evidence type="ECO:0000313" key="1">
    <source>
        <dbReference type="EMBL" id="AYD82351.1"/>
    </source>
</evidence>
<dbReference type="EMBL" id="MH746814">
    <property type="protein sequence ID" value="AYD82351.1"/>
    <property type="molecule type" value="Genomic_DNA"/>
</dbReference>
<organism evidence="1 2">
    <name type="scientific">Acinetobacter phage vB_AbaM_B09_Aci05</name>
    <dbReference type="NCBI Taxonomy" id="2315458"/>
    <lineage>
        <taxon>Viruses</taxon>
        <taxon>Duplodnaviria</taxon>
        <taxon>Heunggongvirae</taxon>
        <taxon>Uroviricota</taxon>
        <taxon>Caudoviricetes</taxon>
        <taxon>Saclayvirus</taxon>
        <taxon>Saclayvirus Aci05</taxon>
    </lineage>
</organism>
<dbReference type="InterPro" id="IPR029052">
    <property type="entry name" value="Metallo-depent_PP-like"/>
</dbReference>
<dbReference type="GO" id="GO:0016787">
    <property type="term" value="F:hydrolase activity"/>
    <property type="evidence" value="ECO:0007669"/>
    <property type="project" value="UniProtKB-KW"/>
</dbReference>
<keyword evidence="2" id="KW-1185">Reference proteome</keyword>
<gene>
    <name evidence="1" type="ORF">Aci05_114</name>
</gene>
<sequence length="213" mass="25125">MGFGLMAKLSTSDLHFGHVNILKFTQRYHFMFDDSTFKNQYFIDSDVFERMHNGTLTYSDKELIKEKHDSWLIERLNSQIDNGDVVYHVGDFSFYKDVKSIRKIIMQLAGDWIFVLGNHDNESALREACKGTRHKVVGYYHMTRVNRKRVIFCHFPFEEWDQCHNGSWHVYGHLHGSDGHGEFKMRKDLPRRFDTGIDAHKGCKLFNLDEVIQ</sequence>
<evidence type="ECO:0000313" key="2">
    <source>
        <dbReference type="Proteomes" id="UP000269940"/>
    </source>
</evidence>
<name>A0A386KAE2_9CAUD</name>
<reference evidence="1 2" key="1">
    <citation type="submission" date="2018-08" db="EMBL/GenBank/DDBJ databases">
        <title>Complete genome sequence of five Acinetobacter baumannii phages from Abidjan, Cote d'Ivoire.</title>
        <authorList>
            <person name="Essoh C."/>
            <person name="Vernadet J.-P."/>
            <person name="Vergnaud G."/>
            <person name="Resch G."/>
            <person name="Pourcel C."/>
        </authorList>
    </citation>
    <scope>NUCLEOTIDE SEQUENCE [LARGE SCALE GENOMIC DNA]</scope>
</reference>
<keyword evidence="1" id="KW-0378">Hydrolase</keyword>